<feature type="compositionally biased region" description="Polar residues" evidence="2">
    <location>
        <begin position="26"/>
        <end position="37"/>
    </location>
</feature>
<evidence type="ECO:0000256" key="2">
    <source>
        <dbReference type="SAM" id="MobiDB-lite"/>
    </source>
</evidence>
<feature type="compositionally biased region" description="Acidic residues" evidence="2">
    <location>
        <begin position="106"/>
        <end position="115"/>
    </location>
</feature>
<sequence length="394" mass="43337">MTPDMPDDEDARAHRPDSYSYEYEHGSQTTSSHSLARQSRPDTLFTHDSSQVFFSPDLSATTANSRPVSGISCLPSPTFRDSIISIVDDPFFQKLRDVGPSSDRADADDENEGAEADDRAPASVDAQINEEVDDYNKYENWEAAARLGKQQKRLRERPLKGSARNADADDNNLDTGGFHGAAGENSLRARYKRPPPCRDSLTIGQFQPATGLPHWTTYAAMESLNIAIIGARGVGKSSFVQRILGLSRPPISNSSSLRIVIDQHNYAVTLLELDLEHFDMAPSQPIQWPKQINGHILPRVDGALILYDVTNKETIMDLPKTLSALTSSSLPSILVACKCDASENARQVDADGMANHDLFKACVANYNISSNKPEHSRACLNTIIRTVIANRRGR</sequence>
<protein>
    <recommendedName>
        <fullName evidence="5">Ras domain-containing protein</fullName>
    </recommendedName>
</protein>
<keyword evidence="1" id="KW-0547">Nucleotide-binding</keyword>
<keyword evidence="4" id="KW-1185">Reference proteome</keyword>
<dbReference type="SMART" id="SM00175">
    <property type="entry name" value="RAB"/>
    <property type="match status" value="1"/>
</dbReference>
<feature type="compositionally biased region" description="Basic and acidic residues" evidence="2">
    <location>
        <begin position="11"/>
        <end position="25"/>
    </location>
</feature>
<dbReference type="GO" id="GO:0003924">
    <property type="term" value="F:GTPase activity"/>
    <property type="evidence" value="ECO:0007669"/>
    <property type="project" value="InterPro"/>
</dbReference>
<evidence type="ECO:0000256" key="1">
    <source>
        <dbReference type="ARBA" id="ARBA00022741"/>
    </source>
</evidence>
<feature type="region of interest" description="Disordered" evidence="2">
    <location>
        <begin position="97"/>
        <end position="123"/>
    </location>
</feature>
<dbReference type="Pfam" id="PF00071">
    <property type="entry name" value="Ras"/>
    <property type="match status" value="1"/>
</dbReference>
<evidence type="ECO:0000313" key="4">
    <source>
        <dbReference type="Proteomes" id="UP001187682"/>
    </source>
</evidence>
<feature type="region of interest" description="Disordered" evidence="2">
    <location>
        <begin position="1"/>
        <end position="42"/>
    </location>
</feature>
<dbReference type="Gene3D" id="3.40.50.300">
    <property type="entry name" value="P-loop containing nucleotide triphosphate hydrolases"/>
    <property type="match status" value="1"/>
</dbReference>
<evidence type="ECO:0008006" key="5">
    <source>
        <dbReference type="Google" id="ProtNLM"/>
    </source>
</evidence>
<feature type="region of interest" description="Disordered" evidence="2">
    <location>
        <begin position="153"/>
        <end position="178"/>
    </location>
</feature>
<dbReference type="GO" id="GO:0005525">
    <property type="term" value="F:GTP binding"/>
    <property type="evidence" value="ECO:0007669"/>
    <property type="project" value="InterPro"/>
</dbReference>
<dbReference type="InterPro" id="IPR027417">
    <property type="entry name" value="P-loop_NTPase"/>
</dbReference>
<accession>A0AAE8MTH4</accession>
<dbReference type="CDD" id="cd00882">
    <property type="entry name" value="Ras_like_GTPase"/>
    <property type="match status" value="1"/>
</dbReference>
<proteinExistence type="predicted"/>
<reference evidence="3" key="1">
    <citation type="submission" date="2018-03" db="EMBL/GenBank/DDBJ databases">
        <authorList>
            <person name="Guldener U."/>
        </authorList>
    </citation>
    <scope>NUCLEOTIDE SEQUENCE</scope>
</reference>
<evidence type="ECO:0000313" key="3">
    <source>
        <dbReference type="EMBL" id="SPN98536.1"/>
    </source>
</evidence>
<name>A0AAE8MTH4_9PEZI</name>
<dbReference type="SUPFAM" id="SSF52540">
    <property type="entry name" value="P-loop containing nucleoside triphosphate hydrolases"/>
    <property type="match status" value="1"/>
</dbReference>
<comment type="caution">
    <text evidence="3">The sequence shown here is derived from an EMBL/GenBank/DDBJ whole genome shotgun (WGS) entry which is preliminary data.</text>
</comment>
<feature type="compositionally biased region" description="Acidic residues" evidence="2">
    <location>
        <begin position="1"/>
        <end position="10"/>
    </location>
</feature>
<dbReference type="AlphaFoldDB" id="A0AAE8MTH4"/>
<dbReference type="PANTHER" id="PTHR47978">
    <property type="match status" value="1"/>
</dbReference>
<dbReference type="InterPro" id="IPR001806">
    <property type="entry name" value="Small_GTPase"/>
</dbReference>
<organism evidence="3 4">
    <name type="scientific">Cephalotrichum gorgonifer</name>
    <dbReference type="NCBI Taxonomy" id="2041049"/>
    <lineage>
        <taxon>Eukaryota</taxon>
        <taxon>Fungi</taxon>
        <taxon>Dikarya</taxon>
        <taxon>Ascomycota</taxon>
        <taxon>Pezizomycotina</taxon>
        <taxon>Sordariomycetes</taxon>
        <taxon>Hypocreomycetidae</taxon>
        <taxon>Microascales</taxon>
        <taxon>Microascaceae</taxon>
        <taxon>Cephalotrichum</taxon>
    </lineage>
</organism>
<dbReference type="EMBL" id="ONZQ02000002">
    <property type="protein sequence ID" value="SPN98536.1"/>
    <property type="molecule type" value="Genomic_DNA"/>
</dbReference>
<dbReference type="Proteomes" id="UP001187682">
    <property type="component" value="Unassembled WGS sequence"/>
</dbReference>
<gene>
    <name evidence="3" type="ORF">DNG_01582</name>
</gene>